<keyword evidence="3" id="KW-0645">Protease</keyword>
<keyword evidence="5" id="KW-0378">Hydrolase</keyword>
<evidence type="ECO:0000256" key="4">
    <source>
        <dbReference type="ARBA" id="ARBA00022692"/>
    </source>
</evidence>
<evidence type="ECO:0000256" key="3">
    <source>
        <dbReference type="ARBA" id="ARBA00022670"/>
    </source>
</evidence>
<proteinExistence type="inferred from homology"/>
<evidence type="ECO:0000259" key="9">
    <source>
        <dbReference type="Pfam" id="PF01694"/>
    </source>
</evidence>
<evidence type="ECO:0000256" key="8">
    <source>
        <dbReference type="SAM" id="SignalP"/>
    </source>
</evidence>
<evidence type="ECO:0000256" key="5">
    <source>
        <dbReference type="ARBA" id="ARBA00022801"/>
    </source>
</evidence>
<dbReference type="GO" id="GO:0006508">
    <property type="term" value="P:proteolysis"/>
    <property type="evidence" value="ECO:0007669"/>
    <property type="project" value="UniProtKB-KW"/>
</dbReference>
<evidence type="ECO:0000313" key="11">
    <source>
        <dbReference type="Proteomes" id="UP001341281"/>
    </source>
</evidence>
<name>A0AAQ3WMZ3_PASNO</name>
<evidence type="ECO:0000313" key="10">
    <source>
        <dbReference type="EMBL" id="WVZ67782.1"/>
    </source>
</evidence>
<reference evidence="10 11" key="1">
    <citation type="submission" date="2024-02" db="EMBL/GenBank/DDBJ databases">
        <title>High-quality chromosome-scale genome assembly of Pensacola bahiagrass (Paspalum notatum Flugge var. saurae).</title>
        <authorList>
            <person name="Vega J.M."/>
            <person name="Podio M."/>
            <person name="Orjuela J."/>
            <person name="Siena L.A."/>
            <person name="Pessino S.C."/>
            <person name="Combes M.C."/>
            <person name="Mariac C."/>
            <person name="Albertini E."/>
            <person name="Pupilli F."/>
            <person name="Ortiz J.P.A."/>
            <person name="Leblanc O."/>
        </authorList>
    </citation>
    <scope>NUCLEOTIDE SEQUENCE [LARGE SCALE GENOMIC DNA]</scope>
    <source>
        <strain evidence="10">R1</strain>
        <tissue evidence="10">Leaf</tissue>
    </source>
</reference>
<dbReference type="SUPFAM" id="SSF144091">
    <property type="entry name" value="Rhomboid-like"/>
    <property type="match status" value="1"/>
</dbReference>
<dbReference type="InterPro" id="IPR035952">
    <property type="entry name" value="Rhomboid-like_sf"/>
</dbReference>
<sequence>MGSGMSTLPPNFVFKGALATLLVLQLARGRRPLATAALLAANALAFYRPGAIGRILPEPELVGFNPQLLLNERYRDYLQQLGFLGLGELLVEAFLLPPFYHVDEGHLLSNMAFLLSMGARLEASMGTAEFASMTTALLGLSRGIAVLLSKGLMILLGHDVAACYEYSSVGFSGVIFGMEAVLAWSYGHPVVLIGRWTFVPAKYAVWAHLFVLRALPRKTNFLGHLSGLLAGIVYHYCWRLMKRCSSINRNATTTIRSMALLPTRFAQKLLSSVTTTAAAAGDDDRHRRDEGYPHPRVV</sequence>
<comment type="subcellular location">
    <subcellularLocation>
        <location evidence="1">Membrane</location>
        <topology evidence="1">Multi-pass membrane protein</topology>
    </subcellularLocation>
</comment>
<dbReference type="PANTHER" id="PTHR43066:SF1">
    <property type="entry name" value="RHOMBOID PROTEIN 2"/>
    <property type="match status" value="1"/>
</dbReference>
<keyword evidence="11" id="KW-1185">Reference proteome</keyword>
<keyword evidence="4" id="KW-0812">Transmembrane</keyword>
<dbReference type="GO" id="GO:0016020">
    <property type="term" value="C:membrane"/>
    <property type="evidence" value="ECO:0007669"/>
    <property type="project" value="UniProtKB-SubCell"/>
</dbReference>
<dbReference type="Proteomes" id="UP001341281">
    <property type="component" value="Chromosome 04"/>
</dbReference>
<evidence type="ECO:0000256" key="6">
    <source>
        <dbReference type="ARBA" id="ARBA00022989"/>
    </source>
</evidence>
<gene>
    <name evidence="10" type="ORF">U9M48_016819</name>
</gene>
<feature type="domain" description="Peptidase S54 rhomboid" evidence="9">
    <location>
        <begin position="94"/>
        <end position="237"/>
    </location>
</feature>
<evidence type="ECO:0000256" key="1">
    <source>
        <dbReference type="ARBA" id="ARBA00004141"/>
    </source>
</evidence>
<organism evidence="10 11">
    <name type="scientific">Paspalum notatum var. saurae</name>
    <dbReference type="NCBI Taxonomy" id="547442"/>
    <lineage>
        <taxon>Eukaryota</taxon>
        <taxon>Viridiplantae</taxon>
        <taxon>Streptophyta</taxon>
        <taxon>Embryophyta</taxon>
        <taxon>Tracheophyta</taxon>
        <taxon>Spermatophyta</taxon>
        <taxon>Magnoliopsida</taxon>
        <taxon>Liliopsida</taxon>
        <taxon>Poales</taxon>
        <taxon>Poaceae</taxon>
        <taxon>PACMAD clade</taxon>
        <taxon>Panicoideae</taxon>
        <taxon>Andropogonodae</taxon>
        <taxon>Paspaleae</taxon>
        <taxon>Paspalinae</taxon>
        <taxon>Paspalum</taxon>
    </lineage>
</organism>
<comment type="similarity">
    <text evidence="2">Belongs to the peptidase S54 family.</text>
</comment>
<keyword evidence="6" id="KW-1133">Transmembrane helix</keyword>
<dbReference type="PANTHER" id="PTHR43066">
    <property type="entry name" value="RHOMBOID-RELATED PROTEIN"/>
    <property type="match status" value="1"/>
</dbReference>
<dbReference type="AlphaFoldDB" id="A0AAQ3WMZ3"/>
<protein>
    <recommendedName>
        <fullName evidence="9">Peptidase S54 rhomboid domain-containing protein</fullName>
    </recommendedName>
</protein>
<accession>A0AAQ3WMZ3</accession>
<dbReference type="InterPro" id="IPR022764">
    <property type="entry name" value="Peptidase_S54_rhomboid_dom"/>
</dbReference>
<keyword evidence="8" id="KW-0732">Signal</keyword>
<feature type="chain" id="PRO_5042922250" description="Peptidase S54 rhomboid domain-containing protein" evidence="8">
    <location>
        <begin position="30"/>
        <end position="298"/>
    </location>
</feature>
<feature type="signal peptide" evidence="8">
    <location>
        <begin position="1"/>
        <end position="29"/>
    </location>
</feature>
<dbReference type="EMBL" id="CP144748">
    <property type="protein sequence ID" value="WVZ67782.1"/>
    <property type="molecule type" value="Genomic_DNA"/>
</dbReference>
<evidence type="ECO:0000256" key="7">
    <source>
        <dbReference type="ARBA" id="ARBA00023136"/>
    </source>
</evidence>
<evidence type="ECO:0000256" key="2">
    <source>
        <dbReference type="ARBA" id="ARBA00009045"/>
    </source>
</evidence>
<keyword evidence="7" id="KW-0472">Membrane</keyword>
<dbReference type="Gene3D" id="1.20.1540.10">
    <property type="entry name" value="Rhomboid-like"/>
    <property type="match status" value="1"/>
</dbReference>
<dbReference type="Pfam" id="PF01694">
    <property type="entry name" value="Rhomboid"/>
    <property type="match status" value="1"/>
</dbReference>
<dbReference type="GO" id="GO:0004252">
    <property type="term" value="F:serine-type endopeptidase activity"/>
    <property type="evidence" value="ECO:0007669"/>
    <property type="project" value="InterPro"/>
</dbReference>